<dbReference type="RefSeq" id="WP_145389298.1">
    <property type="nucleotide sequence ID" value="NZ_CP037423.1"/>
</dbReference>
<comment type="cofactor">
    <cofactor evidence="1">
        <name>Mg(2+)</name>
        <dbReference type="ChEBI" id="CHEBI:18420"/>
    </cofactor>
</comment>
<dbReference type="InterPro" id="IPR046945">
    <property type="entry name" value="RHMD-like"/>
</dbReference>
<dbReference type="GO" id="GO:0016836">
    <property type="term" value="F:hydro-lyase activity"/>
    <property type="evidence" value="ECO:0007669"/>
    <property type="project" value="TreeGrafter"/>
</dbReference>
<evidence type="ECO:0000313" key="5">
    <source>
        <dbReference type="EMBL" id="QDV45083.1"/>
    </source>
</evidence>
<dbReference type="EMBL" id="CP037423">
    <property type="protein sequence ID" value="QDV45083.1"/>
    <property type="molecule type" value="Genomic_DNA"/>
</dbReference>
<dbReference type="GO" id="GO:0016052">
    <property type="term" value="P:carbohydrate catabolic process"/>
    <property type="evidence" value="ECO:0007669"/>
    <property type="project" value="TreeGrafter"/>
</dbReference>
<keyword evidence="2" id="KW-0479">Metal-binding</keyword>
<feature type="domain" description="Mandelate racemase/muconate lactonizing enzyme C-terminal" evidence="4">
    <location>
        <begin position="171"/>
        <end position="273"/>
    </location>
</feature>
<dbReference type="InterPro" id="IPR013342">
    <property type="entry name" value="Mandelate_racemase_C"/>
</dbReference>
<accession>A0A518HW81</accession>
<evidence type="ECO:0000256" key="2">
    <source>
        <dbReference type="ARBA" id="ARBA00022723"/>
    </source>
</evidence>
<sequence>MHRRDFLIASGLGLAAANHGVLNEGYCDATVAWSKDLADHRIVKFETFHSRDQYARSLGPNAKRGPHGAGYTRPFRIATTDQGARGIGMCWPKEDVIKPFVGAKLADLFDPSVGVTEEAHVLDYVLHDLAGVILGKPVYEMMGAHGPTEIDTYSGAIYMEDLMPKAKPRGVPAVLDACQMDYDSGYRSFKLKIGRARWMKQDEGDRRDIEVTRAVREKFPDCKILVDANDGYSVDRFLNYVTGVADCDLFWIEEPFVEHRNGLARLKDHMHKVGCKALIADGEARTGSAPKLWKWGEYEQKFIDRFFTLADEQLIDVCVFDIGTLGFTRWRKVMPILQETGIAAAPHLWGCTPKPLYCAHLAAGVGNVLIVEGIPGVGKNLDYSNFTIRNGNLCVPNLPGFGISRSDGAGIGLRKSAS</sequence>
<evidence type="ECO:0000313" key="6">
    <source>
        <dbReference type="Proteomes" id="UP000319004"/>
    </source>
</evidence>
<gene>
    <name evidence="5" type="ORF">Enr13x_49560</name>
</gene>
<dbReference type="InterPro" id="IPR029065">
    <property type="entry name" value="Enolase_C-like"/>
</dbReference>
<dbReference type="Gene3D" id="3.30.390.10">
    <property type="entry name" value="Enolase-like, N-terminal domain"/>
    <property type="match status" value="1"/>
</dbReference>
<dbReference type="Gene3D" id="3.20.20.120">
    <property type="entry name" value="Enolase-like C-terminal domain"/>
    <property type="match status" value="1"/>
</dbReference>
<protein>
    <submittedName>
        <fullName evidence="5">O-succinylbenzoate synthase</fullName>
    </submittedName>
</protein>
<keyword evidence="6" id="KW-1185">Reference proteome</keyword>
<dbReference type="Pfam" id="PF13378">
    <property type="entry name" value="MR_MLE_C"/>
    <property type="match status" value="2"/>
</dbReference>
<reference evidence="5 6" key="1">
    <citation type="submission" date="2019-03" db="EMBL/GenBank/DDBJ databases">
        <title>Deep-cultivation of Planctomycetes and their phenomic and genomic characterization uncovers novel biology.</title>
        <authorList>
            <person name="Wiegand S."/>
            <person name="Jogler M."/>
            <person name="Boedeker C."/>
            <person name="Pinto D."/>
            <person name="Vollmers J."/>
            <person name="Rivas-Marin E."/>
            <person name="Kohn T."/>
            <person name="Peeters S.H."/>
            <person name="Heuer A."/>
            <person name="Rast P."/>
            <person name="Oberbeckmann S."/>
            <person name="Bunk B."/>
            <person name="Jeske O."/>
            <person name="Meyerdierks A."/>
            <person name="Storesund J.E."/>
            <person name="Kallscheuer N."/>
            <person name="Luecker S."/>
            <person name="Lage O.M."/>
            <person name="Pohl T."/>
            <person name="Merkel B.J."/>
            <person name="Hornburger P."/>
            <person name="Mueller R.-W."/>
            <person name="Bruemmer F."/>
            <person name="Labrenz M."/>
            <person name="Spormann A.M."/>
            <person name="Op den Camp H."/>
            <person name="Overmann J."/>
            <person name="Amann R."/>
            <person name="Jetten M.S.M."/>
            <person name="Mascher T."/>
            <person name="Medema M.H."/>
            <person name="Devos D.P."/>
            <person name="Kaster A.-K."/>
            <person name="Ovreas L."/>
            <person name="Rohde M."/>
            <person name="Galperin M.Y."/>
            <person name="Jogler C."/>
        </authorList>
    </citation>
    <scope>NUCLEOTIDE SEQUENCE [LARGE SCALE GENOMIC DNA]</scope>
    <source>
        <strain evidence="5 6">Enr13</strain>
    </source>
</reference>
<dbReference type="PANTHER" id="PTHR13794:SF58">
    <property type="entry name" value="MITOCHONDRIAL ENOLASE SUPERFAMILY MEMBER 1"/>
    <property type="match status" value="1"/>
</dbReference>
<dbReference type="SMART" id="SM00922">
    <property type="entry name" value="MR_MLE"/>
    <property type="match status" value="1"/>
</dbReference>
<dbReference type="SUPFAM" id="SSF51604">
    <property type="entry name" value="Enolase C-terminal domain-like"/>
    <property type="match status" value="1"/>
</dbReference>
<keyword evidence="3" id="KW-0460">Magnesium</keyword>
<dbReference type="PANTHER" id="PTHR13794">
    <property type="entry name" value="ENOLASE SUPERFAMILY, MANDELATE RACEMASE"/>
    <property type="match status" value="1"/>
</dbReference>
<dbReference type="OrthoDB" id="9774531at2"/>
<name>A0A518HW81_9BACT</name>
<dbReference type="KEGG" id="snep:Enr13x_49560"/>
<dbReference type="AlphaFoldDB" id="A0A518HW81"/>
<proteinExistence type="predicted"/>
<evidence type="ECO:0000256" key="3">
    <source>
        <dbReference type="ARBA" id="ARBA00022842"/>
    </source>
</evidence>
<dbReference type="InterPro" id="IPR029017">
    <property type="entry name" value="Enolase-like_N"/>
</dbReference>
<dbReference type="GO" id="GO:0000287">
    <property type="term" value="F:magnesium ion binding"/>
    <property type="evidence" value="ECO:0007669"/>
    <property type="project" value="TreeGrafter"/>
</dbReference>
<dbReference type="Proteomes" id="UP000319004">
    <property type="component" value="Chromosome"/>
</dbReference>
<evidence type="ECO:0000259" key="4">
    <source>
        <dbReference type="SMART" id="SM00922"/>
    </source>
</evidence>
<organism evidence="5 6">
    <name type="scientific">Stieleria neptunia</name>
    <dbReference type="NCBI Taxonomy" id="2527979"/>
    <lineage>
        <taxon>Bacteria</taxon>
        <taxon>Pseudomonadati</taxon>
        <taxon>Planctomycetota</taxon>
        <taxon>Planctomycetia</taxon>
        <taxon>Pirellulales</taxon>
        <taxon>Pirellulaceae</taxon>
        <taxon>Stieleria</taxon>
    </lineage>
</organism>
<dbReference type="InterPro" id="IPR036849">
    <property type="entry name" value="Enolase-like_C_sf"/>
</dbReference>
<evidence type="ECO:0000256" key="1">
    <source>
        <dbReference type="ARBA" id="ARBA00001946"/>
    </source>
</evidence>